<dbReference type="SMART" id="SM00369">
    <property type="entry name" value="LRR_TYP"/>
    <property type="match status" value="4"/>
</dbReference>
<dbReference type="InterPro" id="IPR032675">
    <property type="entry name" value="LRR_dom_sf"/>
</dbReference>
<dbReference type="Gene3D" id="2.60.40.10">
    <property type="entry name" value="Immunoglobulins"/>
    <property type="match status" value="1"/>
</dbReference>
<dbReference type="Pfam" id="PF13855">
    <property type="entry name" value="LRR_8"/>
    <property type="match status" value="1"/>
</dbReference>
<dbReference type="SMART" id="SM00408">
    <property type="entry name" value="IGc2"/>
    <property type="match status" value="1"/>
</dbReference>
<reference evidence="7 8" key="1">
    <citation type="submission" date="2016-04" db="EMBL/GenBank/DDBJ databases">
        <title>The genome of Intoshia linei affirms orthonectids as highly simplified spiralians.</title>
        <authorList>
            <person name="Mikhailov K.V."/>
            <person name="Slusarev G.S."/>
            <person name="Nikitin M.A."/>
            <person name="Logacheva M.D."/>
            <person name="Penin A."/>
            <person name="Aleoshin V."/>
            <person name="Panchin Y.V."/>
        </authorList>
    </citation>
    <scope>NUCLEOTIDE SEQUENCE [LARGE SCALE GENOMIC DNA]</scope>
    <source>
        <strain evidence="7">Intl2013</strain>
        <tissue evidence="7">Whole animal</tissue>
    </source>
</reference>
<proteinExistence type="predicted"/>
<dbReference type="GO" id="GO:0005886">
    <property type="term" value="C:plasma membrane"/>
    <property type="evidence" value="ECO:0007669"/>
    <property type="project" value="TreeGrafter"/>
</dbReference>
<name>A0A177AZH9_9BILA</name>
<evidence type="ECO:0000313" key="8">
    <source>
        <dbReference type="Proteomes" id="UP000078046"/>
    </source>
</evidence>
<comment type="caution">
    <text evidence="7">The sequence shown here is derived from an EMBL/GenBank/DDBJ whole genome shotgun (WGS) entry which is preliminary data.</text>
</comment>
<keyword evidence="2" id="KW-0732">Signal</keyword>
<keyword evidence="3" id="KW-0677">Repeat</keyword>
<dbReference type="Proteomes" id="UP000078046">
    <property type="component" value="Unassembled WGS sequence"/>
</dbReference>
<dbReference type="PANTHER" id="PTHR24369">
    <property type="entry name" value="ANTIGEN BSP, PUTATIVE-RELATED"/>
    <property type="match status" value="1"/>
</dbReference>
<keyword evidence="5" id="KW-0812">Transmembrane</keyword>
<keyword evidence="4" id="KW-1015">Disulfide bond</keyword>
<keyword evidence="5" id="KW-1133">Transmembrane helix</keyword>
<evidence type="ECO:0000256" key="4">
    <source>
        <dbReference type="ARBA" id="ARBA00023157"/>
    </source>
</evidence>
<sequence length="537" mass="61898">MLKYVFFVFLLKNIQNQCVITTILGQKTASCENHHLNEIPSSIDADITILRFNDNNLVNLYVNMFSRYTRLQELDLSNNKIESIAENAFGGLYHLRILSLKGNNLESIPKLGLSNLKKIDYLNIESNPITHIESQDLTVLTSLKQLNLANCKIKWIDYEWMEGLVHLNEINISKNRIIGLSHKMEKYFPSTLKVLRLHDNPWSCTCHLKWLKKFLTKSNHKLHWKFSINIPKCNSPINLQNKRWDEIDYLQFACPPKITNGYNETIISASPGETINIKCNANGDPRPNITWAYDATLHKGIDKNEKKINTTSNEITSLLVIKNITLNDFQMYHCKAIQDEKKIFNLNNATKTIIPNTVQSKNSIINKKFVIGMIIGISILLSLSCMLMVCVIFRKYNDHKIKKKLYGNKNKSIRRNNSDPGIYKTKYSNNITGILEKNIESKKISTFKTNKIITYHNNIMLDTDTTFTPTEENISKNDNVWTKIDNLLHIQTEDLEVGEDNTIATTAIQIIPYKENNVKILTTHSIKKDMLKYETVL</sequence>
<keyword evidence="1" id="KW-0433">Leucine-rich repeat</keyword>
<feature type="transmembrane region" description="Helical" evidence="5">
    <location>
        <begin position="369"/>
        <end position="393"/>
    </location>
</feature>
<dbReference type="SUPFAM" id="SSF52058">
    <property type="entry name" value="L domain-like"/>
    <property type="match status" value="1"/>
</dbReference>
<dbReference type="EMBL" id="LWCA01000658">
    <property type="protein sequence ID" value="OAF67447.1"/>
    <property type="molecule type" value="Genomic_DNA"/>
</dbReference>
<dbReference type="InterPro" id="IPR013783">
    <property type="entry name" value="Ig-like_fold"/>
</dbReference>
<dbReference type="Gene3D" id="3.80.10.10">
    <property type="entry name" value="Ribonuclease Inhibitor"/>
    <property type="match status" value="2"/>
</dbReference>
<keyword evidence="5" id="KW-0472">Membrane</keyword>
<evidence type="ECO:0000256" key="5">
    <source>
        <dbReference type="SAM" id="Phobius"/>
    </source>
</evidence>
<dbReference type="SUPFAM" id="SSF48726">
    <property type="entry name" value="Immunoglobulin"/>
    <property type="match status" value="1"/>
</dbReference>
<evidence type="ECO:0000256" key="2">
    <source>
        <dbReference type="ARBA" id="ARBA00022729"/>
    </source>
</evidence>
<accession>A0A177AZH9</accession>
<dbReference type="SMART" id="SM00082">
    <property type="entry name" value="LRRCT"/>
    <property type="match status" value="1"/>
</dbReference>
<dbReference type="InterPro" id="IPR003591">
    <property type="entry name" value="Leu-rich_rpt_typical-subtyp"/>
</dbReference>
<protein>
    <submittedName>
        <fullName evidence="7">Immunoglobulin superfamily containing leucine-rich repeat protein</fullName>
    </submittedName>
</protein>
<dbReference type="OrthoDB" id="6287768at2759"/>
<dbReference type="InterPro" id="IPR003598">
    <property type="entry name" value="Ig_sub2"/>
</dbReference>
<keyword evidence="8" id="KW-1185">Reference proteome</keyword>
<evidence type="ECO:0000313" key="7">
    <source>
        <dbReference type="EMBL" id="OAF67447.1"/>
    </source>
</evidence>
<dbReference type="InterPro" id="IPR036179">
    <property type="entry name" value="Ig-like_dom_sf"/>
</dbReference>
<dbReference type="PROSITE" id="PS50835">
    <property type="entry name" value="IG_LIKE"/>
    <property type="match status" value="1"/>
</dbReference>
<dbReference type="Pfam" id="PF13927">
    <property type="entry name" value="Ig_3"/>
    <property type="match status" value="1"/>
</dbReference>
<dbReference type="InterPro" id="IPR003599">
    <property type="entry name" value="Ig_sub"/>
</dbReference>
<evidence type="ECO:0000256" key="1">
    <source>
        <dbReference type="ARBA" id="ARBA00022614"/>
    </source>
</evidence>
<dbReference type="AlphaFoldDB" id="A0A177AZH9"/>
<dbReference type="PANTHER" id="PTHR24369:SF210">
    <property type="entry name" value="CHAOPTIN-RELATED"/>
    <property type="match status" value="1"/>
</dbReference>
<organism evidence="7 8">
    <name type="scientific">Intoshia linei</name>
    <dbReference type="NCBI Taxonomy" id="1819745"/>
    <lineage>
        <taxon>Eukaryota</taxon>
        <taxon>Metazoa</taxon>
        <taxon>Spiralia</taxon>
        <taxon>Lophotrochozoa</taxon>
        <taxon>Mesozoa</taxon>
        <taxon>Orthonectida</taxon>
        <taxon>Rhopaluridae</taxon>
        <taxon>Intoshia</taxon>
    </lineage>
</organism>
<dbReference type="SMART" id="SM00409">
    <property type="entry name" value="IG"/>
    <property type="match status" value="1"/>
</dbReference>
<gene>
    <name evidence="7" type="ORF">A3Q56_04826</name>
</gene>
<dbReference type="InterPro" id="IPR000483">
    <property type="entry name" value="Cys-rich_flank_reg_C"/>
</dbReference>
<evidence type="ECO:0000256" key="3">
    <source>
        <dbReference type="ARBA" id="ARBA00022737"/>
    </source>
</evidence>
<dbReference type="InterPro" id="IPR007110">
    <property type="entry name" value="Ig-like_dom"/>
</dbReference>
<evidence type="ECO:0000259" key="6">
    <source>
        <dbReference type="PROSITE" id="PS50835"/>
    </source>
</evidence>
<feature type="domain" description="Ig-like" evidence="6">
    <location>
        <begin position="256"/>
        <end position="344"/>
    </location>
</feature>
<dbReference type="InterPro" id="IPR001611">
    <property type="entry name" value="Leu-rich_rpt"/>
</dbReference>
<dbReference type="PROSITE" id="PS51450">
    <property type="entry name" value="LRR"/>
    <property type="match status" value="2"/>
</dbReference>
<dbReference type="InterPro" id="IPR050541">
    <property type="entry name" value="LRR_TM_domain-containing"/>
</dbReference>